<dbReference type="GO" id="GO:0006400">
    <property type="term" value="P:tRNA modification"/>
    <property type="evidence" value="ECO:0007669"/>
    <property type="project" value="UniProtKB-UniRule"/>
</dbReference>
<feature type="region of interest" description="Disordered" evidence="2">
    <location>
        <begin position="280"/>
        <end position="319"/>
    </location>
</feature>
<dbReference type="Gene3D" id="3.30.70.100">
    <property type="match status" value="1"/>
</dbReference>
<comment type="catalytic activity">
    <reaction evidence="1">
        <text>uridine(34) in tRNA + AH2 + O2 = 5-hydroxyuridine(34) in tRNA + A + H2O</text>
        <dbReference type="Rhea" id="RHEA:64224"/>
        <dbReference type="Rhea" id="RHEA-COMP:11727"/>
        <dbReference type="Rhea" id="RHEA-COMP:13381"/>
        <dbReference type="ChEBI" id="CHEBI:13193"/>
        <dbReference type="ChEBI" id="CHEBI:15377"/>
        <dbReference type="ChEBI" id="CHEBI:15379"/>
        <dbReference type="ChEBI" id="CHEBI:17499"/>
        <dbReference type="ChEBI" id="CHEBI:65315"/>
        <dbReference type="ChEBI" id="CHEBI:136877"/>
    </reaction>
</comment>
<dbReference type="GO" id="GO:0016705">
    <property type="term" value="F:oxidoreductase activity, acting on paired donors, with incorporation or reduction of molecular oxygen"/>
    <property type="evidence" value="ECO:0007669"/>
    <property type="project" value="UniProtKB-UniRule"/>
</dbReference>
<keyword evidence="1" id="KW-0819">tRNA processing</keyword>
<dbReference type="CDD" id="cd01518">
    <property type="entry name" value="RHOD_YceA"/>
    <property type="match status" value="1"/>
</dbReference>
<dbReference type="OrthoDB" id="9778326at2"/>
<comment type="caution">
    <text evidence="4">The sequence shown here is derived from an EMBL/GenBank/DDBJ whole genome shotgun (WGS) entry which is preliminary data.</text>
</comment>
<evidence type="ECO:0000313" key="4">
    <source>
        <dbReference type="EMBL" id="TCT10917.1"/>
    </source>
</evidence>
<dbReference type="EMBL" id="SMAJ01000001">
    <property type="protein sequence ID" value="TCT10917.1"/>
    <property type="molecule type" value="Genomic_DNA"/>
</dbReference>
<dbReference type="Proteomes" id="UP000295525">
    <property type="component" value="Unassembled WGS sequence"/>
</dbReference>
<feature type="domain" description="Rhodanese" evidence="3">
    <location>
        <begin position="123"/>
        <end position="221"/>
    </location>
</feature>
<dbReference type="SUPFAM" id="SSF52821">
    <property type="entry name" value="Rhodanese/Cell cycle control phosphatase"/>
    <property type="match status" value="1"/>
</dbReference>
<gene>
    <name evidence="1" type="primary">trhO</name>
    <name evidence="4" type="ORF">EDC26_101138</name>
</gene>
<evidence type="ECO:0000256" key="1">
    <source>
        <dbReference type="HAMAP-Rule" id="MF_00469"/>
    </source>
</evidence>
<reference evidence="4 5" key="1">
    <citation type="submission" date="2019-03" db="EMBL/GenBank/DDBJ databases">
        <title>Genomic Encyclopedia of Type Strains, Phase IV (KMG-IV): sequencing the most valuable type-strain genomes for metagenomic binning, comparative biology and taxonomic classification.</title>
        <authorList>
            <person name="Goeker M."/>
        </authorList>
    </citation>
    <scope>NUCLEOTIDE SEQUENCE [LARGE SCALE GENOMIC DNA]</scope>
    <source>
        <strain evidence="4 5">DSM 24591</strain>
    </source>
</reference>
<name>A0A4R3MFA3_9BURK</name>
<comment type="function">
    <text evidence="1">Catalyzes oxygen-dependent 5-hydroxyuridine (ho5U) modification at position 34 in tRNAs.</text>
</comment>
<dbReference type="NCBIfam" id="NF001136">
    <property type="entry name" value="PRK00142.1-4"/>
    <property type="match status" value="1"/>
</dbReference>
<keyword evidence="1" id="KW-0560">Oxidoreductase</keyword>
<dbReference type="PANTHER" id="PTHR43268:SF3">
    <property type="entry name" value="RHODANESE-LIKE DOMAIN-CONTAINING PROTEIN 7-RELATED"/>
    <property type="match status" value="1"/>
</dbReference>
<dbReference type="Gene3D" id="3.40.250.10">
    <property type="entry name" value="Rhodanese-like domain"/>
    <property type="match status" value="1"/>
</dbReference>
<organism evidence="4 5">
    <name type="scientific">Paralcaligenes ureilyticus</name>
    <dbReference type="NCBI Taxonomy" id="627131"/>
    <lineage>
        <taxon>Bacteria</taxon>
        <taxon>Pseudomonadati</taxon>
        <taxon>Pseudomonadota</taxon>
        <taxon>Betaproteobacteria</taxon>
        <taxon>Burkholderiales</taxon>
        <taxon>Alcaligenaceae</taxon>
        <taxon>Paralcaligenes</taxon>
    </lineage>
</organism>
<dbReference type="InterPro" id="IPR040503">
    <property type="entry name" value="TRHO_N"/>
</dbReference>
<dbReference type="InterPro" id="IPR001763">
    <property type="entry name" value="Rhodanese-like_dom"/>
</dbReference>
<dbReference type="InterPro" id="IPR020936">
    <property type="entry name" value="TrhO"/>
</dbReference>
<dbReference type="HAMAP" id="MF_00469">
    <property type="entry name" value="TrhO"/>
    <property type="match status" value="1"/>
</dbReference>
<dbReference type="InterPro" id="IPR036873">
    <property type="entry name" value="Rhodanese-like_dom_sf"/>
</dbReference>
<proteinExistence type="inferred from homology"/>
<protein>
    <recommendedName>
        <fullName evidence="1">tRNA uridine(34) hydroxylase</fullName>
        <ecNumber evidence="1">1.14.-.-</ecNumber>
    </recommendedName>
    <alternativeName>
        <fullName evidence="1">tRNA hydroxylation protein O</fullName>
    </alternativeName>
</protein>
<dbReference type="Pfam" id="PF00581">
    <property type="entry name" value="Rhodanese"/>
    <property type="match status" value="1"/>
</dbReference>
<dbReference type="SMART" id="SM00450">
    <property type="entry name" value="RHOD"/>
    <property type="match status" value="1"/>
</dbReference>
<accession>A0A4R3MFA3</accession>
<dbReference type="EC" id="1.14.-.-" evidence="1"/>
<sequence length="319" mass="35599">MASFLIAALYKFVHLADYRALRAPLLACCEANQVAGTLLLAEEGINGTIAGSQAGIAAVLDYLRSDPRLATLVHKESWADEMPFYRMKVKLKREIVTMGVPNVHAGTMAGVYVKPAQWNRLVDDPDVVVVDVRNDYEVSIGSFAGAVNPHTASFSEFPQWVREQSAQGGVLSKKPKVAMFCTGGIRCEKSTAYLRTQGFDEVYHLEGGILKYLETVPADESRWDGECFVFDERVSVQHGLAPGSYELCRACRQPLSAQDKASEFFVEGVSCPHCHDRHTEEQKQRFRERQKQVELAKSRHRRHIGVRMEPRQAPASGDE</sequence>
<comment type="similarity">
    <text evidence="1">Belongs to the TrhO family.</text>
</comment>
<dbReference type="Pfam" id="PF17773">
    <property type="entry name" value="UPF0176_N"/>
    <property type="match status" value="1"/>
</dbReference>
<dbReference type="PROSITE" id="PS50206">
    <property type="entry name" value="RHODANESE_3"/>
    <property type="match status" value="1"/>
</dbReference>
<feature type="compositionally biased region" description="Basic and acidic residues" evidence="2">
    <location>
        <begin position="280"/>
        <end position="297"/>
    </location>
</feature>
<dbReference type="PANTHER" id="PTHR43268">
    <property type="entry name" value="THIOSULFATE SULFURTRANSFERASE/RHODANESE-LIKE DOMAIN-CONTAINING PROTEIN 2"/>
    <property type="match status" value="1"/>
</dbReference>
<evidence type="ECO:0000256" key="2">
    <source>
        <dbReference type="SAM" id="MobiDB-lite"/>
    </source>
</evidence>
<dbReference type="RefSeq" id="WP_132579350.1">
    <property type="nucleotide sequence ID" value="NZ_SMAJ01000001.1"/>
</dbReference>
<dbReference type="AlphaFoldDB" id="A0A4R3MFA3"/>
<evidence type="ECO:0000313" key="5">
    <source>
        <dbReference type="Proteomes" id="UP000295525"/>
    </source>
</evidence>
<evidence type="ECO:0000259" key="3">
    <source>
        <dbReference type="PROSITE" id="PS50206"/>
    </source>
</evidence>
<keyword evidence="5" id="KW-1185">Reference proteome</keyword>